<accession>A0AAJ6QNH1</accession>
<evidence type="ECO:0000256" key="12">
    <source>
        <dbReference type="ARBA" id="ARBA00023242"/>
    </source>
</evidence>
<gene>
    <name evidence="16" type="primary">LOC100903154</name>
</gene>
<keyword evidence="10" id="KW-0164">Citrullination</keyword>
<dbReference type="KEGG" id="goe:100903154"/>
<name>A0AAJ6QNH1_9ACAR</name>
<comment type="function">
    <text evidence="1">Involved in nucleolar integrity and required for processing of the pre-rRNA for the 60S ribosome subunit.</text>
</comment>
<evidence type="ECO:0000256" key="14">
    <source>
        <dbReference type="SAM" id="Coils"/>
    </source>
</evidence>
<dbReference type="Pfam" id="PF03879">
    <property type="entry name" value="Cgr1"/>
    <property type="match status" value="1"/>
</dbReference>
<dbReference type="PANTHER" id="PTHR13557">
    <property type="entry name" value="COILED-COIL DOMAIN-CONTAINING PROTEIN 86"/>
    <property type="match status" value="1"/>
</dbReference>
<evidence type="ECO:0000256" key="10">
    <source>
        <dbReference type="ARBA" id="ARBA00022934"/>
    </source>
</evidence>
<keyword evidence="12" id="KW-0539">Nucleus</keyword>
<evidence type="ECO:0000256" key="7">
    <source>
        <dbReference type="ARBA" id="ARBA00022517"/>
    </source>
</evidence>
<protein>
    <recommendedName>
        <fullName evidence="5">Coiled-coil domain-containing protein 86</fullName>
    </recommendedName>
</protein>
<dbReference type="PANTHER" id="PTHR13557:SF1">
    <property type="entry name" value="COILED-COIL DOMAIN-CONTAINING PROTEIN 86"/>
    <property type="match status" value="1"/>
</dbReference>
<proteinExistence type="inferred from homology"/>
<evidence type="ECO:0000313" key="15">
    <source>
        <dbReference type="Proteomes" id="UP000694867"/>
    </source>
</evidence>
<keyword evidence="15" id="KW-1185">Reference proteome</keyword>
<comment type="function">
    <text evidence="13">Required for proper chromosome segregation during mitosis and error-free mitotic progression.</text>
</comment>
<keyword evidence="8" id="KW-0698">rRNA processing</keyword>
<evidence type="ECO:0000256" key="2">
    <source>
        <dbReference type="ARBA" id="ARBA00004286"/>
    </source>
</evidence>
<evidence type="ECO:0000256" key="11">
    <source>
        <dbReference type="ARBA" id="ARBA00023054"/>
    </source>
</evidence>
<evidence type="ECO:0000256" key="5">
    <source>
        <dbReference type="ARBA" id="ARBA00016738"/>
    </source>
</evidence>
<dbReference type="InterPro" id="IPR005579">
    <property type="entry name" value="Cgr1-like"/>
</dbReference>
<evidence type="ECO:0000256" key="9">
    <source>
        <dbReference type="ARBA" id="ARBA00022553"/>
    </source>
</evidence>
<keyword evidence="6" id="KW-0158">Chromosome</keyword>
<keyword evidence="9" id="KW-0597">Phosphoprotein</keyword>
<evidence type="ECO:0000256" key="6">
    <source>
        <dbReference type="ARBA" id="ARBA00022454"/>
    </source>
</evidence>
<comment type="subcellular location">
    <subcellularLocation>
        <location evidence="2">Chromosome</location>
    </subcellularLocation>
    <subcellularLocation>
        <location evidence="3">Nucleus</location>
        <location evidence="3">Nucleolus</location>
    </subcellularLocation>
</comment>
<dbReference type="AlphaFoldDB" id="A0AAJ6QNH1"/>
<reference evidence="16" key="1">
    <citation type="submission" date="2025-08" db="UniProtKB">
        <authorList>
            <consortium name="RefSeq"/>
        </authorList>
    </citation>
    <scope>IDENTIFICATION</scope>
</reference>
<evidence type="ECO:0000256" key="8">
    <source>
        <dbReference type="ARBA" id="ARBA00022552"/>
    </source>
</evidence>
<evidence type="ECO:0000256" key="4">
    <source>
        <dbReference type="ARBA" id="ARBA00007869"/>
    </source>
</evidence>
<keyword evidence="7" id="KW-0690">Ribosome biogenesis</keyword>
<dbReference type="RefSeq" id="XP_003738538.1">
    <property type="nucleotide sequence ID" value="XM_003738490.1"/>
</dbReference>
<dbReference type="GO" id="GO:0005730">
    <property type="term" value="C:nucleolus"/>
    <property type="evidence" value="ECO:0007669"/>
    <property type="project" value="UniProtKB-SubCell"/>
</dbReference>
<dbReference type="GO" id="GO:0006364">
    <property type="term" value="P:rRNA processing"/>
    <property type="evidence" value="ECO:0007669"/>
    <property type="project" value="UniProtKB-KW"/>
</dbReference>
<evidence type="ECO:0000256" key="13">
    <source>
        <dbReference type="ARBA" id="ARBA00093307"/>
    </source>
</evidence>
<organism evidence="15 16">
    <name type="scientific">Galendromus occidentalis</name>
    <name type="common">western predatory mite</name>
    <dbReference type="NCBI Taxonomy" id="34638"/>
    <lineage>
        <taxon>Eukaryota</taxon>
        <taxon>Metazoa</taxon>
        <taxon>Ecdysozoa</taxon>
        <taxon>Arthropoda</taxon>
        <taxon>Chelicerata</taxon>
        <taxon>Arachnida</taxon>
        <taxon>Acari</taxon>
        <taxon>Parasitiformes</taxon>
        <taxon>Mesostigmata</taxon>
        <taxon>Gamasina</taxon>
        <taxon>Phytoseioidea</taxon>
        <taxon>Phytoseiidae</taxon>
        <taxon>Typhlodrominae</taxon>
        <taxon>Galendromus</taxon>
    </lineage>
</organism>
<feature type="coiled-coil region" evidence="14">
    <location>
        <begin position="45"/>
        <end position="84"/>
    </location>
</feature>
<evidence type="ECO:0000256" key="1">
    <source>
        <dbReference type="ARBA" id="ARBA00004090"/>
    </source>
</evidence>
<dbReference type="InterPro" id="IPR026570">
    <property type="entry name" value="CCDC86"/>
</dbReference>
<evidence type="ECO:0000256" key="3">
    <source>
        <dbReference type="ARBA" id="ARBA00004604"/>
    </source>
</evidence>
<dbReference type="Proteomes" id="UP000694867">
    <property type="component" value="Unplaced"/>
</dbReference>
<keyword evidence="11 14" id="KW-0175">Coiled coil</keyword>
<dbReference type="GO" id="GO:0005694">
    <property type="term" value="C:chromosome"/>
    <property type="evidence" value="ECO:0007669"/>
    <property type="project" value="UniProtKB-SubCell"/>
</dbReference>
<sequence>MESSKIEVPRGKPKSGRIWKAPKSRFKSMIAVTPLKTPFKRAMEERNDRRKVQELQRQIDEGKKAALEAKRKRCEANRKAREANERKGEVVTVIKNTAKLKRMKKKQLRSLKKRDVTVVDNS</sequence>
<comment type="similarity">
    <text evidence="4">Belongs to the CGR1 family.</text>
</comment>
<evidence type="ECO:0000313" key="16">
    <source>
        <dbReference type="RefSeq" id="XP_003738538.1"/>
    </source>
</evidence>
<dbReference type="GeneID" id="100903154"/>